<dbReference type="InterPro" id="IPR006016">
    <property type="entry name" value="UspA"/>
</dbReference>
<dbReference type="GO" id="GO:0005737">
    <property type="term" value="C:cytoplasm"/>
    <property type="evidence" value="ECO:0007669"/>
    <property type="project" value="UniProtKB-SubCell"/>
</dbReference>
<dbReference type="SUPFAM" id="SSF52402">
    <property type="entry name" value="Adenine nucleotide alpha hydrolases-like"/>
    <property type="match status" value="1"/>
</dbReference>
<dbReference type="RefSeq" id="WP_034539200.1">
    <property type="nucleotide sequence ID" value="NZ_CABFNH010000003.1"/>
</dbReference>
<feature type="domain" description="UspA" evidence="3">
    <location>
        <begin position="4"/>
        <end position="148"/>
    </location>
</feature>
<accession>A0A099YFV1</accession>
<comment type="similarity">
    <text evidence="1 2">Belongs to the universal stress protein A family.</text>
</comment>
<dbReference type="Proteomes" id="UP000030001">
    <property type="component" value="Unassembled WGS sequence"/>
</dbReference>
<name>A0A099YFV1_LIMMU</name>
<dbReference type="InterPro" id="IPR006015">
    <property type="entry name" value="Universal_stress_UspA"/>
</dbReference>
<evidence type="ECO:0000256" key="1">
    <source>
        <dbReference type="ARBA" id="ARBA00008791"/>
    </source>
</evidence>
<dbReference type="PRINTS" id="PR01438">
    <property type="entry name" value="UNVRSLSTRESS"/>
</dbReference>
<proteinExistence type="inferred from homology"/>
<dbReference type="Pfam" id="PF00582">
    <property type="entry name" value="Usp"/>
    <property type="match status" value="1"/>
</dbReference>
<dbReference type="Proteomes" id="UP000365705">
    <property type="component" value="Unassembled WGS sequence"/>
</dbReference>
<keyword evidence="2" id="KW-0963">Cytoplasm</keyword>
<evidence type="ECO:0000313" key="7">
    <source>
        <dbReference type="Proteomes" id="UP000365705"/>
    </source>
</evidence>
<comment type="subcellular location">
    <subcellularLocation>
        <location evidence="2">Cytoplasm</location>
    </subcellularLocation>
</comment>
<dbReference type="EMBL" id="JROC01000022">
    <property type="protein sequence ID" value="KGL67430.1"/>
    <property type="molecule type" value="Genomic_DNA"/>
</dbReference>
<sequence length="166" mass="18265">MSEYKNLLVGVDGSEQSKMAVQKAIDIAKRNNAKLHLLSIVNGERYPNTSTVGYGFVDRDIYKKATDEMTKELAEMKKQAEAAGVSDVVTDVKIGNAKMELTEGYAKEHDVDLILVGATGLNMIGRMIVGSTAAYVIRQADCDVMVIKTDENNKKLNVKMESYPEI</sequence>
<gene>
    <name evidence="5" type="ORF">LMUP508_00297</name>
    <name evidence="4" type="ORF">LX03_01560</name>
</gene>
<evidence type="ECO:0000256" key="2">
    <source>
        <dbReference type="PIRNR" id="PIRNR006276"/>
    </source>
</evidence>
<reference evidence="5 7" key="2">
    <citation type="submission" date="2019-06" db="EMBL/GenBank/DDBJ databases">
        <authorList>
            <person name="Rodrigo-Torres L."/>
            <person name="Arahal R. D."/>
            <person name="Lucena T."/>
        </authorList>
    </citation>
    <scope>NUCLEOTIDE SEQUENCE [LARGE SCALE GENOMIC DNA]</scope>
    <source>
        <strain evidence="5 7">INIA P508</strain>
    </source>
</reference>
<organism evidence="4 6">
    <name type="scientific">Limosilactobacillus mucosae</name>
    <name type="common">Lactobacillus mucosae</name>
    <dbReference type="NCBI Taxonomy" id="97478"/>
    <lineage>
        <taxon>Bacteria</taxon>
        <taxon>Bacillati</taxon>
        <taxon>Bacillota</taxon>
        <taxon>Bacilli</taxon>
        <taxon>Lactobacillales</taxon>
        <taxon>Lactobacillaceae</taxon>
        <taxon>Limosilactobacillus</taxon>
    </lineage>
</organism>
<evidence type="ECO:0000313" key="5">
    <source>
        <dbReference type="EMBL" id="VTZ88397.1"/>
    </source>
</evidence>
<dbReference type="PANTHER" id="PTHR46268:SF6">
    <property type="entry name" value="UNIVERSAL STRESS PROTEIN UP12"/>
    <property type="match status" value="1"/>
</dbReference>
<dbReference type="PIRSF" id="PIRSF006276">
    <property type="entry name" value="UspA"/>
    <property type="match status" value="1"/>
</dbReference>
<dbReference type="Gene3D" id="3.40.50.620">
    <property type="entry name" value="HUPs"/>
    <property type="match status" value="1"/>
</dbReference>
<dbReference type="EMBL" id="CABFNH010000003">
    <property type="protein sequence ID" value="VTZ88397.1"/>
    <property type="molecule type" value="Genomic_DNA"/>
</dbReference>
<protein>
    <recommendedName>
        <fullName evidence="2">Universal stress protein</fullName>
    </recommendedName>
</protein>
<dbReference type="PANTHER" id="PTHR46268">
    <property type="entry name" value="STRESS RESPONSE PROTEIN NHAX"/>
    <property type="match status" value="1"/>
</dbReference>
<dbReference type="CDD" id="cd00293">
    <property type="entry name" value="USP-like"/>
    <property type="match status" value="1"/>
</dbReference>
<dbReference type="InterPro" id="IPR014729">
    <property type="entry name" value="Rossmann-like_a/b/a_fold"/>
</dbReference>
<evidence type="ECO:0000313" key="4">
    <source>
        <dbReference type="EMBL" id="KGL67430.1"/>
    </source>
</evidence>
<reference evidence="4 6" key="1">
    <citation type="submission" date="2014-09" db="EMBL/GenBank/DDBJ databases">
        <title>Lactobacillus mucosae CRL573 Genome Sequencing.</title>
        <authorList>
            <person name="Bleckwedel J."/>
            <person name="Teran L.C."/>
            <person name="Bonacina J."/>
            <person name="Saavedra L."/>
            <person name="Mozzi F.B."/>
            <person name="Raya R.R."/>
        </authorList>
    </citation>
    <scope>NUCLEOTIDE SEQUENCE [LARGE SCALE GENOMIC DNA]</scope>
    <source>
        <strain evidence="4 6">CRL573</strain>
    </source>
</reference>
<evidence type="ECO:0000259" key="3">
    <source>
        <dbReference type="Pfam" id="PF00582"/>
    </source>
</evidence>
<evidence type="ECO:0000313" key="6">
    <source>
        <dbReference type="Proteomes" id="UP000030001"/>
    </source>
</evidence>
<dbReference type="AlphaFoldDB" id="A0A099YFV1"/>